<dbReference type="EMBL" id="CAXLJL010000712">
    <property type="protein sequence ID" value="CAL5140411.1"/>
    <property type="molecule type" value="Genomic_DNA"/>
</dbReference>
<dbReference type="SUPFAM" id="SSF54403">
    <property type="entry name" value="Cystatin/monellin"/>
    <property type="match status" value="1"/>
</dbReference>
<evidence type="ECO:0000313" key="1">
    <source>
        <dbReference type="EMBL" id="CAL5140411.1"/>
    </source>
</evidence>
<name>A0AAV2TTN5_CALDB</name>
<evidence type="ECO:0000313" key="2">
    <source>
        <dbReference type="Proteomes" id="UP001497525"/>
    </source>
</evidence>
<dbReference type="Gene3D" id="3.10.450.10">
    <property type="match status" value="1"/>
</dbReference>
<organism evidence="1 2">
    <name type="scientific">Calicophoron daubneyi</name>
    <name type="common">Rumen fluke</name>
    <name type="synonym">Paramphistomum daubneyi</name>
    <dbReference type="NCBI Taxonomy" id="300641"/>
    <lineage>
        <taxon>Eukaryota</taxon>
        <taxon>Metazoa</taxon>
        <taxon>Spiralia</taxon>
        <taxon>Lophotrochozoa</taxon>
        <taxon>Platyhelminthes</taxon>
        <taxon>Trematoda</taxon>
        <taxon>Digenea</taxon>
        <taxon>Plagiorchiida</taxon>
        <taxon>Pronocephalata</taxon>
        <taxon>Paramphistomoidea</taxon>
        <taxon>Paramphistomidae</taxon>
        <taxon>Calicophoron</taxon>
    </lineage>
</organism>
<comment type="caution">
    <text evidence="1">The sequence shown here is derived from an EMBL/GenBank/DDBJ whole genome shotgun (WGS) entry which is preliminary data.</text>
</comment>
<proteinExistence type="predicted"/>
<reference evidence="1" key="1">
    <citation type="submission" date="2024-06" db="EMBL/GenBank/DDBJ databases">
        <authorList>
            <person name="Liu X."/>
            <person name="Lenzi L."/>
            <person name="Haldenby T S."/>
            <person name="Uol C."/>
        </authorList>
    </citation>
    <scope>NUCLEOTIDE SEQUENCE</scope>
</reference>
<sequence length="287" mass="33063">MRSLVYLFVVYLITPLYAVKFSVGRRMTVRGRIMSFDDYTRAVSTATKQFNVNANATLWYEPESVSDPTSQINGDSIVYGIRVHMRPTDCPKMRTGIEPQKWDETDCRFIENLPLVNCSVLIYYRPYWPSGTRIELSGCSPALNQTTEYNAGKPILASKWVGESIRMDLTEHELNASWFNDTVEAAMSMLLGRRESSNLFWPDHIYAPTKFEIPNGYYVMYTLRLIETVCIEKRDEMLLKTKQLLGCPEKRDSARTLCHVGFSNDNKDRKFLLLDCLENGKRVQMIG</sequence>
<dbReference type="Proteomes" id="UP001497525">
    <property type="component" value="Unassembled WGS sequence"/>
</dbReference>
<dbReference type="AlphaFoldDB" id="A0AAV2TTN5"/>
<gene>
    <name evidence="1" type="ORF">CDAUBV1_LOCUS15731</name>
</gene>
<accession>A0AAV2TTN5</accession>
<dbReference type="InterPro" id="IPR046350">
    <property type="entry name" value="Cystatin_sf"/>
</dbReference>
<protein>
    <submittedName>
        <fullName evidence="1">Uncharacterized protein</fullName>
    </submittedName>
</protein>